<dbReference type="OrthoDB" id="191139at2759"/>
<dbReference type="PANTHER" id="PTHR24320:SF282">
    <property type="entry name" value="WW DOMAIN-CONTAINING OXIDOREDUCTASE"/>
    <property type="match status" value="1"/>
</dbReference>
<keyword evidence="5" id="KW-1185">Reference proteome</keyword>
<comment type="similarity">
    <text evidence="1">Belongs to the short-chain dehydrogenases/reductases (SDR) family.</text>
</comment>
<dbReference type="SUPFAM" id="SSF51735">
    <property type="entry name" value="NAD(P)-binding Rossmann-fold domains"/>
    <property type="match status" value="1"/>
</dbReference>
<reference evidence="4" key="1">
    <citation type="submission" date="2017-09" db="EMBL/GenBank/DDBJ databases">
        <title>Polyketide synthases of a Diaporthe helianthi virulent isolate.</title>
        <authorList>
            <person name="Baroncelli R."/>
        </authorList>
    </citation>
    <scope>NUCLEOTIDE SEQUENCE [LARGE SCALE GENOMIC DNA]</scope>
    <source>
        <strain evidence="4">7/96</strain>
    </source>
</reference>
<dbReference type="InterPro" id="IPR036291">
    <property type="entry name" value="NAD(P)-bd_dom_sf"/>
</dbReference>
<evidence type="ECO:0000256" key="2">
    <source>
        <dbReference type="ARBA" id="ARBA00022857"/>
    </source>
</evidence>
<dbReference type="PANTHER" id="PTHR24320">
    <property type="entry name" value="RETINOL DEHYDROGENASE"/>
    <property type="match status" value="1"/>
</dbReference>
<accession>A0A2P5HTJ9</accession>
<keyword evidence="2" id="KW-0521">NADP</keyword>
<dbReference type="EMBL" id="MAVT02000773">
    <property type="protein sequence ID" value="POS73571.1"/>
    <property type="molecule type" value="Genomic_DNA"/>
</dbReference>
<dbReference type="Gene3D" id="3.40.50.720">
    <property type="entry name" value="NAD(P)-binding Rossmann-like Domain"/>
    <property type="match status" value="1"/>
</dbReference>
<name>A0A2P5HTJ9_DIAHE</name>
<dbReference type="InParanoid" id="A0A2P5HTJ9"/>
<protein>
    <submittedName>
        <fullName evidence="4">Short-chain dehydrogenase/reductase</fullName>
    </submittedName>
</protein>
<evidence type="ECO:0000256" key="1">
    <source>
        <dbReference type="ARBA" id="ARBA00006484"/>
    </source>
</evidence>
<dbReference type="GO" id="GO:0016491">
    <property type="term" value="F:oxidoreductase activity"/>
    <property type="evidence" value="ECO:0007669"/>
    <property type="project" value="UniProtKB-KW"/>
</dbReference>
<dbReference type="STRING" id="158607.A0A2P5HTJ9"/>
<evidence type="ECO:0000256" key="3">
    <source>
        <dbReference type="ARBA" id="ARBA00023002"/>
    </source>
</evidence>
<proteinExistence type="inferred from homology"/>
<comment type="caution">
    <text evidence="4">The sequence shown here is derived from an EMBL/GenBank/DDBJ whole genome shotgun (WGS) entry which is preliminary data.</text>
</comment>
<sequence length="174" mass="19977">MRPHRQRQRLDRLAAALPADRLTQLPQRHLPGAGQVHVPQPAVLLLLLLQRYGQSKLANLLYARELARREPWLRVAAVHPGVVRGTELQQRATAFPWLVRLLIAGIRWWLTISLEEGVKNMVWAVECKDDELESGRYYEPVGVKGRESEVALREDLAGDLWEWTERELDARAVV</sequence>
<organism evidence="4 5">
    <name type="scientific">Diaporthe helianthi</name>
    <dbReference type="NCBI Taxonomy" id="158607"/>
    <lineage>
        <taxon>Eukaryota</taxon>
        <taxon>Fungi</taxon>
        <taxon>Dikarya</taxon>
        <taxon>Ascomycota</taxon>
        <taxon>Pezizomycotina</taxon>
        <taxon>Sordariomycetes</taxon>
        <taxon>Sordariomycetidae</taxon>
        <taxon>Diaporthales</taxon>
        <taxon>Diaporthaceae</taxon>
        <taxon>Diaporthe</taxon>
    </lineage>
</organism>
<dbReference type="Proteomes" id="UP000094444">
    <property type="component" value="Unassembled WGS sequence"/>
</dbReference>
<gene>
    <name evidence="4" type="ORF">DHEL01_v208036</name>
</gene>
<evidence type="ECO:0000313" key="5">
    <source>
        <dbReference type="Proteomes" id="UP000094444"/>
    </source>
</evidence>
<keyword evidence="3" id="KW-0560">Oxidoreductase</keyword>
<dbReference type="AlphaFoldDB" id="A0A2P5HTJ9"/>
<evidence type="ECO:0000313" key="4">
    <source>
        <dbReference type="EMBL" id="POS73571.1"/>
    </source>
</evidence>